<dbReference type="Proteomes" id="UP000230161">
    <property type="component" value="Unassembled WGS sequence"/>
</dbReference>
<evidence type="ECO:0000259" key="9">
    <source>
        <dbReference type="Pfam" id="PF13231"/>
    </source>
</evidence>
<gene>
    <name evidence="10" type="ORF">CLV54_2053</name>
</gene>
<keyword evidence="7 8" id="KW-0472">Membrane</keyword>
<keyword evidence="11" id="KW-1185">Reference proteome</keyword>
<dbReference type="GO" id="GO:0005886">
    <property type="term" value="C:plasma membrane"/>
    <property type="evidence" value="ECO:0007669"/>
    <property type="project" value="UniProtKB-SubCell"/>
</dbReference>
<keyword evidence="3 10" id="KW-0328">Glycosyltransferase</keyword>
<dbReference type="PANTHER" id="PTHR33908">
    <property type="entry name" value="MANNOSYLTRANSFERASE YKCB-RELATED"/>
    <property type="match status" value="1"/>
</dbReference>
<comment type="caution">
    <text evidence="10">The sequence shown here is derived from an EMBL/GenBank/DDBJ whole genome shotgun (WGS) entry which is preliminary data.</text>
</comment>
<dbReference type="AlphaFoldDB" id="A0A2M9BWB4"/>
<keyword evidence="5 8" id="KW-0812">Transmembrane</keyword>
<dbReference type="InterPro" id="IPR050297">
    <property type="entry name" value="LipidA_mod_glycosyltrf_83"/>
</dbReference>
<feature type="transmembrane region" description="Helical" evidence="8">
    <location>
        <begin position="198"/>
        <end position="220"/>
    </location>
</feature>
<feature type="domain" description="Glycosyltransferase RgtA/B/C/D-like" evidence="9">
    <location>
        <begin position="61"/>
        <end position="203"/>
    </location>
</feature>
<evidence type="ECO:0000256" key="3">
    <source>
        <dbReference type="ARBA" id="ARBA00022676"/>
    </source>
</evidence>
<keyword evidence="4 10" id="KW-0808">Transferase</keyword>
<evidence type="ECO:0000256" key="6">
    <source>
        <dbReference type="ARBA" id="ARBA00022989"/>
    </source>
</evidence>
<evidence type="ECO:0000256" key="2">
    <source>
        <dbReference type="ARBA" id="ARBA00022475"/>
    </source>
</evidence>
<evidence type="ECO:0000313" key="10">
    <source>
        <dbReference type="EMBL" id="PJJ62256.1"/>
    </source>
</evidence>
<feature type="transmembrane region" description="Helical" evidence="8">
    <location>
        <begin position="155"/>
        <end position="186"/>
    </location>
</feature>
<evidence type="ECO:0000256" key="4">
    <source>
        <dbReference type="ARBA" id="ARBA00022679"/>
    </source>
</evidence>
<evidence type="ECO:0000256" key="7">
    <source>
        <dbReference type="ARBA" id="ARBA00023136"/>
    </source>
</evidence>
<keyword evidence="6 8" id="KW-1133">Transmembrane helix</keyword>
<feature type="transmembrane region" description="Helical" evidence="8">
    <location>
        <begin position="7"/>
        <end position="27"/>
    </location>
</feature>
<dbReference type="EMBL" id="PGFB01000003">
    <property type="protein sequence ID" value="PJJ62256.1"/>
    <property type="molecule type" value="Genomic_DNA"/>
</dbReference>
<feature type="transmembrane region" description="Helical" evidence="8">
    <location>
        <begin position="270"/>
        <end position="292"/>
    </location>
</feature>
<feature type="transmembrane region" description="Helical" evidence="8">
    <location>
        <begin position="240"/>
        <end position="263"/>
    </location>
</feature>
<accession>A0A2M9BWB4</accession>
<evidence type="ECO:0000256" key="8">
    <source>
        <dbReference type="SAM" id="Phobius"/>
    </source>
</evidence>
<organism evidence="10 11">
    <name type="scientific">Compostimonas suwonensis</name>
    <dbReference type="NCBI Taxonomy" id="1048394"/>
    <lineage>
        <taxon>Bacteria</taxon>
        <taxon>Bacillati</taxon>
        <taxon>Actinomycetota</taxon>
        <taxon>Actinomycetes</taxon>
        <taxon>Micrococcales</taxon>
        <taxon>Microbacteriaceae</taxon>
        <taxon>Compostimonas</taxon>
    </lineage>
</organism>
<name>A0A2M9BWB4_9MICO</name>
<evidence type="ECO:0000256" key="5">
    <source>
        <dbReference type="ARBA" id="ARBA00022692"/>
    </source>
</evidence>
<dbReference type="PANTHER" id="PTHR33908:SF3">
    <property type="entry name" value="UNDECAPRENYL PHOSPHATE-ALPHA-4-AMINO-4-DEOXY-L-ARABINOSE ARABINOSYL TRANSFERASE"/>
    <property type="match status" value="1"/>
</dbReference>
<feature type="transmembrane region" description="Helical" evidence="8">
    <location>
        <begin position="130"/>
        <end position="149"/>
    </location>
</feature>
<dbReference type="GO" id="GO:0016763">
    <property type="term" value="F:pentosyltransferase activity"/>
    <property type="evidence" value="ECO:0007669"/>
    <property type="project" value="TreeGrafter"/>
</dbReference>
<dbReference type="GO" id="GO:0009103">
    <property type="term" value="P:lipopolysaccharide biosynthetic process"/>
    <property type="evidence" value="ECO:0007669"/>
    <property type="project" value="UniProtKB-ARBA"/>
</dbReference>
<feature type="transmembrane region" description="Helical" evidence="8">
    <location>
        <begin position="323"/>
        <end position="340"/>
    </location>
</feature>
<comment type="subcellular location">
    <subcellularLocation>
        <location evidence="1">Cell membrane</location>
        <topology evidence="1">Multi-pass membrane protein</topology>
    </subcellularLocation>
</comment>
<evidence type="ECO:0000256" key="1">
    <source>
        <dbReference type="ARBA" id="ARBA00004651"/>
    </source>
</evidence>
<reference evidence="10 11" key="1">
    <citation type="submission" date="2017-11" db="EMBL/GenBank/DDBJ databases">
        <title>Genomic Encyclopedia of Archaeal and Bacterial Type Strains, Phase II (KMG-II): From Individual Species to Whole Genera.</title>
        <authorList>
            <person name="Goeker M."/>
        </authorList>
    </citation>
    <scope>NUCLEOTIDE SEQUENCE [LARGE SCALE GENOMIC DNA]</scope>
    <source>
        <strain evidence="10 11">DSM 25625</strain>
    </source>
</reference>
<feature type="transmembrane region" description="Helical" evidence="8">
    <location>
        <begin position="98"/>
        <end position="118"/>
    </location>
</feature>
<proteinExistence type="predicted"/>
<dbReference type="Pfam" id="PF13231">
    <property type="entry name" value="PMT_2"/>
    <property type="match status" value="1"/>
</dbReference>
<dbReference type="GO" id="GO:0010041">
    <property type="term" value="P:response to iron(III) ion"/>
    <property type="evidence" value="ECO:0007669"/>
    <property type="project" value="TreeGrafter"/>
</dbReference>
<evidence type="ECO:0000313" key="11">
    <source>
        <dbReference type="Proteomes" id="UP000230161"/>
    </source>
</evidence>
<dbReference type="InterPro" id="IPR038731">
    <property type="entry name" value="RgtA/B/C-like"/>
</dbReference>
<protein>
    <submittedName>
        <fullName evidence="10">Mannosyltransferase</fullName>
    </submittedName>
</protein>
<sequence>MNRRQTAAVSATIGSVAALVTAIGSWLPSFWNDEAATLRLARLSWGQLLAFVESKDGVHCVYAAFMHVWIQIFGESELSVRAPSIIAIGAAAAGLYRLGLHVASSAVGLAAAAIFTVLPRTAFNGIEARSYAIATALVIWSAVCLLSAIRSRRRWWFAYVILMTLSIYVFLYSVLVLPAFLVIALWGAPQGRTRRLRVALGVLFPGVLAVPIAAIAVYQSEQLAWLQNQLLNPYTIGVETFFGSAWWMTLIVLGIIVICIVLTRLAIDRTVVFLLVWLLAPLLVLVTASLIFQPVFTPRYVSTSAPALALLTAMAVVSFPRRFAVGALAVILAAGAPYFVAVRADTAKPGGQNLRAVANAVGSEAMPGDAFLLGDLGIVSLRPRVALAAYPTAFADLVDLALRTPYFSTGSYSDELVTRDELKERIRTARRIWVVSNDDASAEVDLMRAARFDRLKKTEIGDMTVTLWRR</sequence>
<keyword evidence="2" id="KW-1003">Cell membrane</keyword>